<feature type="domain" description="Hint" evidence="3">
    <location>
        <begin position="245"/>
        <end position="342"/>
    </location>
</feature>
<evidence type="ECO:0000313" key="4">
    <source>
        <dbReference type="EMBL" id="WOX22335.1"/>
    </source>
</evidence>
<evidence type="ECO:0000313" key="5">
    <source>
        <dbReference type="Proteomes" id="UP001301731"/>
    </source>
</evidence>
<sequence length="481" mass="51753">MPRTRGRLLGLRRAQSGQGALEYVGLIVIVAAIVGALFATNMGPELAGSLKTSVCKVTGGDNCGDGGTDDQAEGPNDEGEQPVDEGGGDQPKSQAQIDYENAVKELQDAKDAEKSAGDKAIDAAKELAKILADELGITDALDCITKGDMGACTETLVNILLSLIGGAVGKLAAKYGAPWKWKKAAELIGKLKKHGGDLYDGIKDLIKNRKKVKDAEKKLDDAKKKVDGEKKDKPDEKKPTKCPIRHSFPPGTRVLVPGGLSVPIESVRLGDEVLATDPETGLTTLRTVGRTITTYDDKDFTRLTTAAGTVTATDTHPFWLTDERRWAEAGEIESGDVLLLASGATLPVSKVDRFTRRQTTHDLTVVDLHTYYVLAGDSPVLVHNNDANCNPVTRQQADDIAKYLGYKKTNKKSATGAPIWENKKGNPKYITWDRNGHKGGIFKGANFRDPFQSTKDSARDGTYDLDISPTGDVLGLKWIAK</sequence>
<gene>
    <name evidence="4" type="ORF">R2D22_13400</name>
</gene>
<dbReference type="CDD" id="cd20685">
    <property type="entry name" value="CdiA-CT_Ecl_RNase-like"/>
    <property type="match status" value="1"/>
</dbReference>
<feature type="compositionally biased region" description="Basic and acidic residues" evidence="1">
    <location>
        <begin position="217"/>
        <end position="239"/>
    </location>
</feature>
<evidence type="ECO:0000259" key="3">
    <source>
        <dbReference type="SMART" id="SM00306"/>
    </source>
</evidence>
<dbReference type="InterPro" id="IPR028190">
    <property type="entry name" value="Ntox21"/>
</dbReference>
<accession>A0ABZ0LSL7</accession>
<name>A0ABZ0LSL7_9ACTN</name>
<dbReference type="SUPFAM" id="SSF51294">
    <property type="entry name" value="Hedgehog/intein (Hint) domain"/>
    <property type="match status" value="1"/>
</dbReference>
<dbReference type="Gene3D" id="3.10.380.20">
    <property type="entry name" value="Novel toxin 21 (CdiA), C-terminal domain"/>
    <property type="match status" value="1"/>
</dbReference>
<dbReference type="SMART" id="SM00306">
    <property type="entry name" value="HintN"/>
    <property type="match status" value="1"/>
</dbReference>
<proteinExistence type="predicted"/>
<dbReference type="RefSeq" id="WP_318103367.1">
    <property type="nucleotide sequence ID" value="NZ_CP137573.1"/>
</dbReference>
<keyword evidence="2" id="KW-0812">Transmembrane</keyword>
<organism evidence="4 5">
    <name type="scientific">Streptomyces solicathayae</name>
    <dbReference type="NCBI Taxonomy" id="3081768"/>
    <lineage>
        <taxon>Bacteria</taxon>
        <taxon>Bacillati</taxon>
        <taxon>Actinomycetota</taxon>
        <taxon>Actinomycetes</taxon>
        <taxon>Kitasatosporales</taxon>
        <taxon>Streptomycetaceae</taxon>
        <taxon>Streptomyces</taxon>
    </lineage>
</organism>
<dbReference type="InterPro" id="IPR038181">
    <property type="entry name" value="Ntox21_sf"/>
</dbReference>
<keyword evidence="2" id="KW-0472">Membrane</keyword>
<feature type="region of interest" description="Disordered" evidence="1">
    <location>
        <begin position="64"/>
        <end position="94"/>
    </location>
</feature>
<evidence type="ECO:0000256" key="1">
    <source>
        <dbReference type="SAM" id="MobiDB-lite"/>
    </source>
</evidence>
<dbReference type="Proteomes" id="UP001301731">
    <property type="component" value="Chromosome"/>
</dbReference>
<dbReference type="Gene3D" id="2.170.16.10">
    <property type="entry name" value="Hedgehog/Intein (Hint) domain"/>
    <property type="match status" value="1"/>
</dbReference>
<dbReference type="InterPro" id="IPR036844">
    <property type="entry name" value="Hint_dom_sf"/>
</dbReference>
<feature type="compositionally biased region" description="Acidic residues" evidence="1">
    <location>
        <begin position="67"/>
        <end position="87"/>
    </location>
</feature>
<dbReference type="InterPro" id="IPR003587">
    <property type="entry name" value="Hint_dom_N"/>
</dbReference>
<dbReference type="EMBL" id="CP137573">
    <property type="protein sequence ID" value="WOX22335.1"/>
    <property type="molecule type" value="Genomic_DNA"/>
</dbReference>
<keyword evidence="5" id="KW-1185">Reference proteome</keyword>
<dbReference type="Pfam" id="PF07591">
    <property type="entry name" value="PT-HINT"/>
    <property type="match status" value="1"/>
</dbReference>
<dbReference type="Pfam" id="PF15526">
    <property type="entry name" value="Ntox21"/>
    <property type="match status" value="1"/>
</dbReference>
<evidence type="ECO:0000256" key="2">
    <source>
        <dbReference type="SAM" id="Phobius"/>
    </source>
</evidence>
<feature type="transmembrane region" description="Helical" evidence="2">
    <location>
        <begin position="20"/>
        <end position="39"/>
    </location>
</feature>
<feature type="region of interest" description="Disordered" evidence="1">
    <location>
        <begin position="217"/>
        <end position="241"/>
    </location>
</feature>
<protein>
    <submittedName>
        <fullName evidence="4">Toxin C-terminal domain-containing protein</fullName>
    </submittedName>
</protein>
<keyword evidence="2" id="KW-1133">Transmembrane helix</keyword>
<reference evidence="4 5" key="1">
    <citation type="submission" date="2023-10" db="EMBL/GenBank/DDBJ databases">
        <title>The genome sequence of Streptomyces sp. HUAS YS2.</title>
        <authorList>
            <person name="Mo P."/>
        </authorList>
    </citation>
    <scope>NUCLEOTIDE SEQUENCE [LARGE SCALE GENOMIC DNA]</scope>
    <source>
        <strain evidence="4 5">HUAS YS2</strain>
    </source>
</reference>
<dbReference type="CDD" id="cd00081">
    <property type="entry name" value="Hint"/>
    <property type="match status" value="1"/>
</dbReference>